<dbReference type="EMBL" id="FOLS01000006">
    <property type="protein sequence ID" value="SFC50091.1"/>
    <property type="molecule type" value="Genomic_DNA"/>
</dbReference>
<dbReference type="InterPro" id="IPR034154">
    <property type="entry name" value="TOPRIM_DnaG/twinkle"/>
</dbReference>
<dbReference type="Proteomes" id="UP000183385">
    <property type="component" value="Unassembled WGS sequence"/>
</dbReference>
<proteinExistence type="predicted"/>
<name>A0AAQ1HKY8_9PSED</name>
<feature type="coiled-coil region" evidence="1">
    <location>
        <begin position="95"/>
        <end position="122"/>
    </location>
</feature>
<keyword evidence="1" id="KW-0175">Coiled coil</keyword>
<accession>A0AAQ1HKY8</accession>
<dbReference type="AlphaFoldDB" id="A0AAQ1HKY8"/>
<feature type="domain" description="Toprim" evidence="2">
    <location>
        <begin position="204"/>
        <end position="299"/>
    </location>
</feature>
<evidence type="ECO:0000313" key="4">
    <source>
        <dbReference type="Proteomes" id="UP000183385"/>
    </source>
</evidence>
<dbReference type="CDD" id="cd01029">
    <property type="entry name" value="TOPRIM_primases"/>
    <property type="match status" value="1"/>
</dbReference>
<dbReference type="RefSeq" id="WP_074979008.1">
    <property type="nucleotide sequence ID" value="NZ_FOLS01000006.1"/>
</dbReference>
<sequence length="307" mass="33438">MTTQNGAYAPTGSACPEKAEILFREALQGAYGALDWLPLADSAIHRFHVPGDRQGSRNGWYVLFADGIAAGAFGSWKAGDVHHWSSRGEVTALDVEQMRQRIDQARRQREADQHQRQQQAAEYASWRWDNARRTDPAHPYLQAKQVRSYGLRQHREELLVPLYLDGVLVNLQRIGADGGKRFLRGGRITGCYSPLGSITPGRRLYVCEGWATGASIHESSGSPVACAMNAGNLKPVATALRAKYGDLVELVIAGDDDRQTPGNPGRTSATAAALAAGALVTFPNWPADAPIHLTDFNDLANWSAAHE</sequence>
<evidence type="ECO:0000259" key="2">
    <source>
        <dbReference type="Pfam" id="PF13362"/>
    </source>
</evidence>
<evidence type="ECO:0000256" key="1">
    <source>
        <dbReference type="SAM" id="Coils"/>
    </source>
</evidence>
<reference evidence="3 4" key="1">
    <citation type="submission" date="2016-10" db="EMBL/GenBank/DDBJ databases">
        <authorList>
            <person name="Varghese N."/>
            <person name="Submissions S."/>
        </authorList>
    </citation>
    <scope>NUCLEOTIDE SEQUENCE [LARGE SCALE GENOMIC DNA]</scope>
    <source>
        <strain evidence="3 4">LMG 18378</strain>
    </source>
</reference>
<gene>
    <name evidence="3" type="ORF">SAMN05216577_106148</name>
</gene>
<evidence type="ECO:0000313" key="3">
    <source>
        <dbReference type="EMBL" id="SFC50091.1"/>
    </source>
</evidence>
<organism evidence="3 4">
    <name type="scientific">Pseudomonas citronellolis</name>
    <dbReference type="NCBI Taxonomy" id="53408"/>
    <lineage>
        <taxon>Bacteria</taxon>
        <taxon>Pseudomonadati</taxon>
        <taxon>Pseudomonadota</taxon>
        <taxon>Gammaproteobacteria</taxon>
        <taxon>Pseudomonadales</taxon>
        <taxon>Pseudomonadaceae</taxon>
        <taxon>Pseudomonas</taxon>
    </lineage>
</organism>
<comment type="caution">
    <text evidence="3">The sequence shown here is derived from an EMBL/GenBank/DDBJ whole genome shotgun (WGS) entry which is preliminary data.</text>
</comment>
<dbReference type="Pfam" id="PF13362">
    <property type="entry name" value="Toprim_3"/>
    <property type="match status" value="1"/>
</dbReference>
<dbReference type="InterPro" id="IPR006171">
    <property type="entry name" value="TOPRIM_dom"/>
</dbReference>
<keyword evidence="4" id="KW-1185">Reference proteome</keyword>
<protein>
    <submittedName>
        <fullName evidence="3">DNA primase/helicase</fullName>
    </submittedName>
</protein>